<evidence type="ECO:0000256" key="2">
    <source>
        <dbReference type="ARBA" id="ARBA00022801"/>
    </source>
</evidence>
<reference evidence="4 5" key="1">
    <citation type="submission" date="2020-04" db="EMBL/GenBank/DDBJ databases">
        <title>Description of novel Gluconacetobacter.</title>
        <authorList>
            <person name="Sombolestani A."/>
        </authorList>
    </citation>
    <scope>NUCLEOTIDE SEQUENCE [LARGE SCALE GENOMIC DNA]</scope>
    <source>
        <strain evidence="4 5">LMG 27801</strain>
    </source>
</reference>
<evidence type="ECO:0000313" key="4">
    <source>
        <dbReference type="EMBL" id="MBB2168936.1"/>
    </source>
</evidence>
<comment type="caution">
    <text evidence="4">The sequence shown here is derived from an EMBL/GenBank/DDBJ whole genome shotgun (WGS) entry which is preliminary data.</text>
</comment>
<proteinExistence type="inferred from homology"/>
<feature type="domain" description="Thioesterase" evidence="3">
    <location>
        <begin position="59"/>
        <end position="130"/>
    </location>
</feature>
<evidence type="ECO:0000256" key="1">
    <source>
        <dbReference type="ARBA" id="ARBA00008324"/>
    </source>
</evidence>
<dbReference type="GO" id="GO:0047617">
    <property type="term" value="F:fatty acyl-CoA hydrolase activity"/>
    <property type="evidence" value="ECO:0007669"/>
    <property type="project" value="InterPro"/>
</dbReference>
<sequence>MVHLSDISPAGARPAGFRPLPLLSGTGFDAAIGGFDVAESDGRLLAGFTVEPRHCNHAGVCHGGMIATVFDGYMAMATLFENDLQVPILPTMSLGVDFLAPGMPGDWVAFSADVLRITRNTVFVQGLARVEGKPIGRASGVYKRLAPDPELPFDTGKLLRDFLRS</sequence>
<accession>A0A7W4ITU5</accession>
<gene>
    <name evidence="4" type="ORF">HLH36_11305</name>
</gene>
<name>A0A7W4ITU5_9PROT</name>
<organism evidence="4 5">
    <name type="scientific">Gluconacetobacter aggeris</name>
    <dbReference type="NCBI Taxonomy" id="1286186"/>
    <lineage>
        <taxon>Bacteria</taxon>
        <taxon>Pseudomonadati</taxon>
        <taxon>Pseudomonadota</taxon>
        <taxon>Alphaproteobacteria</taxon>
        <taxon>Acetobacterales</taxon>
        <taxon>Acetobacteraceae</taxon>
        <taxon>Gluconacetobacter</taxon>
    </lineage>
</organism>
<keyword evidence="5" id="KW-1185">Reference proteome</keyword>
<dbReference type="RefSeq" id="WP_182986474.1">
    <property type="nucleotide sequence ID" value="NZ_JABEQD010000007.1"/>
</dbReference>
<keyword evidence="2" id="KW-0378">Hydrolase</keyword>
<protein>
    <submittedName>
        <fullName evidence="4">PaaI family thioesterase</fullName>
    </submittedName>
</protein>
<evidence type="ECO:0000313" key="5">
    <source>
        <dbReference type="Proteomes" id="UP000559860"/>
    </source>
</evidence>
<dbReference type="InterPro" id="IPR006683">
    <property type="entry name" value="Thioestr_dom"/>
</dbReference>
<dbReference type="InterPro" id="IPR039298">
    <property type="entry name" value="ACOT13"/>
</dbReference>
<comment type="similarity">
    <text evidence="1">Belongs to the thioesterase PaaI family.</text>
</comment>
<evidence type="ECO:0000259" key="3">
    <source>
        <dbReference type="Pfam" id="PF03061"/>
    </source>
</evidence>
<dbReference type="InterPro" id="IPR029069">
    <property type="entry name" value="HotDog_dom_sf"/>
</dbReference>
<dbReference type="PANTHER" id="PTHR21660">
    <property type="entry name" value="THIOESTERASE SUPERFAMILY MEMBER-RELATED"/>
    <property type="match status" value="1"/>
</dbReference>
<dbReference type="AlphaFoldDB" id="A0A7W4ITU5"/>
<dbReference type="EMBL" id="JABEQD010000007">
    <property type="protein sequence ID" value="MBB2168936.1"/>
    <property type="molecule type" value="Genomic_DNA"/>
</dbReference>
<dbReference type="SUPFAM" id="SSF54637">
    <property type="entry name" value="Thioesterase/thiol ester dehydrase-isomerase"/>
    <property type="match status" value="1"/>
</dbReference>
<dbReference type="Gene3D" id="3.10.129.10">
    <property type="entry name" value="Hotdog Thioesterase"/>
    <property type="match status" value="1"/>
</dbReference>
<dbReference type="Proteomes" id="UP000559860">
    <property type="component" value="Unassembled WGS sequence"/>
</dbReference>
<dbReference type="CDD" id="cd03443">
    <property type="entry name" value="PaaI_thioesterase"/>
    <property type="match status" value="1"/>
</dbReference>
<dbReference type="Pfam" id="PF03061">
    <property type="entry name" value="4HBT"/>
    <property type="match status" value="1"/>
</dbReference>
<dbReference type="PANTHER" id="PTHR21660:SF1">
    <property type="entry name" value="ACYL-COENZYME A THIOESTERASE 13"/>
    <property type="match status" value="1"/>
</dbReference>